<comment type="caution">
    <text evidence="1">The sequence shown here is derived from an EMBL/GenBank/DDBJ whole genome shotgun (WGS) entry which is preliminary data.</text>
</comment>
<proteinExistence type="predicted"/>
<dbReference type="EMBL" id="CAJVQB010026872">
    <property type="protein sequence ID" value="CAG8809439.1"/>
    <property type="molecule type" value="Genomic_DNA"/>
</dbReference>
<sequence length="86" mass="10034">MKGWKLESLLNWVKEESIAIIEITETNMAERERNFLVGYAIPKADEVSSNKSIYVTKQQDCHEKALTKNHRSCFQKEKTDANSHHR</sequence>
<gene>
    <name evidence="1" type="ORF">GMARGA_LOCUS24890</name>
</gene>
<protein>
    <submittedName>
        <fullName evidence="1">46356_t:CDS:1</fullName>
    </submittedName>
</protein>
<dbReference type="Proteomes" id="UP000789901">
    <property type="component" value="Unassembled WGS sequence"/>
</dbReference>
<organism evidence="1 2">
    <name type="scientific">Gigaspora margarita</name>
    <dbReference type="NCBI Taxonomy" id="4874"/>
    <lineage>
        <taxon>Eukaryota</taxon>
        <taxon>Fungi</taxon>
        <taxon>Fungi incertae sedis</taxon>
        <taxon>Mucoromycota</taxon>
        <taxon>Glomeromycotina</taxon>
        <taxon>Glomeromycetes</taxon>
        <taxon>Diversisporales</taxon>
        <taxon>Gigasporaceae</taxon>
        <taxon>Gigaspora</taxon>
    </lineage>
</organism>
<name>A0ABN7W1U9_GIGMA</name>
<accession>A0ABN7W1U9</accession>
<reference evidence="1 2" key="1">
    <citation type="submission" date="2021-06" db="EMBL/GenBank/DDBJ databases">
        <authorList>
            <person name="Kallberg Y."/>
            <person name="Tangrot J."/>
            <person name="Rosling A."/>
        </authorList>
    </citation>
    <scope>NUCLEOTIDE SEQUENCE [LARGE SCALE GENOMIC DNA]</scope>
    <source>
        <strain evidence="1 2">120-4 pot B 10/14</strain>
    </source>
</reference>
<keyword evidence="2" id="KW-1185">Reference proteome</keyword>
<evidence type="ECO:0000313" key="2">
    <source>
        <dbReference type="Proteomes" id="UP000789901"/>
    </source>
</evidence>
<evidence type="ECO:0000313" key="1">
    <source>
        <dbReference type="EMBL" id="CAG8809439.1"/>
    </source>
</evidence>